<reference evidence="1" key="2">
    <citation type="submission" date="2023-01" db="EMBL/GenBank/DDBJ databases">
        <title>Draft genome sequence of Methylophaga thalassica strain NBRC 102424.</title>
        <authorList>
            <person name="Sun Q."/>
            <person name="Mori K."/>
        </authorList>
    </citation>
    <scope>NUCLEOTIDE SEQUENCE</scope>
    <source>
        <strain evidence="1">NBRC 102424</strain>
    </source>
</reference>
<dbReference type="PANTHER" id="PTHR35175:SF2">
    <property type="entry name" value="DUF1289 DOMAIN-CONTAINING PROTEIN"/>
    <property type="match status" value="1"/>
</dbReference>
<evidence type="ECO:0000313" key="1">
    <source>
        <dbReference type="EMBL" id="GLQ00052.1"/>
    </source>
</evidence>
<proteinExistence type="predicted"/>
<sequence>MTRQSNASQQVIASPCLRKCCLDERDVCLGCYRRIDEITGWAAMDNTAKLQTLERCQQRRQLRLAQKRKTK</sequence>
<keyword evidence="2" id="KW-1185">Reference proteome</keyword>
<evidence type="ECO:0008006" key="3">
    <source>
        <dbReference type="Google" id="ProtNLM"/>
    </source>
</evidence>
<protein>
    <recommendedName>
        <fullName evidence="3">DUF1289 domain-containing protein</fullName>
    </recommendedName>
</protein>
<dbReference type="PANTHER" id="PTHR35175">
    <property type="entry name" value="DUF1289 DOMAIN-CONTAINING PROTEIN"/>
    <property type="match status" value="1"/>
</dbReference>
<dbReference type="Pfam" id="PF06945">
    <property type="entry name" value="DUF1289"/>
    <property type="match status" value="1"/>
</dbReference>
<dbReference type="EMBL" id="BSND01000005">
    <property type="protein sequence ID" value="GLQ00052.1"/>
    <property type="molecule type" value="Genomic_DNA"/>
</dbReference>
<name>A0ABQ5TV46_9GAMM</name>
<dbReference type="Proteomes" id="UP001161423">
    <property type="component" value="Unassembled WGS sequence"/>
</dbReference>
<accession>A0ABQ5TV46</accession>
<dbReference type="RefSeq" id="WP_273180244.1">
    <property type="nucleotide sequence ID" value="NZ_BSND01000005.1"/>
</dbReference>
<organism evidence="1 2">
    <name type="scientific">Methylophaga thalassica</name>
    <dbReference type="NCBI Taxonomy" id="40223"/>
    <lineage>
        <taxon>Bacteria</taxon>
        <taxon>Pseudomonadati</taxon>
        <taxon>Pseudomonadota</taxon>
        <taxon>Gammaproteobacteria</taxon>
        <taxon>Thiotrichales</taxon>
        <taxon>Piscirickettsiaceae</taxon>
        <taxon>Methylophaga</taxon>
    </lineage>
</organism>
<reference evidence="1" key="1">
    <citation type="journal article" date="2014" name="Int. J. Syst. Evol. Microbiol.">
        <title>Complete genome of a new Firmicutes species belonging to the dominant human colonic microbiota ('Ruminococcus bicirculans') reveals two chromosomes and a selective capacity to utilize plant glucans.</title>
        <authorList>
            <consortium name="NISC Comparative Sequencing Program"/>
            <person name="Wegmann U."/>
            <person name="Louis P."/>
            <person name="Goesmann A."/>
            <person name="Henrissat B."/>
            <person name="Duncan S.H."/>
            <person name="Flint H.J."/>
        </authorList>
    </citation>
    <scope>NUCLEOTIDE SEQUENCE</scope>
    <source>
        <strain evidence="1">NBRC 102424</strain>
    </source>
</reference>
<evidence type="ECO:0000313" key="2">
    <source>
        <dbReference type="Proteomes" id="UP001161423"/>
    </source>
</evidence>
<comment type="caution">
    <text evidence="1">The sequence shown here is derived from an EMBL/GenBank/DDBJ whole genome shotgun (WGS) entry which is preliminary data.</text>
</comment>
<dbReference type="InterPro" id="IPR010710">
    <property type="entry name" value="DUF1289"/>
</dbReference>
<gene>
    <name evidence="1" type="ORF">GCM10007891_19050</name>
</gene>